<accession>A0ABQ5A2T0</accession>
<evidence type="ECO:0000313" key="2">
    <source>
        <dbReference type="EMBL" id="GJS96572.1"/>
    </source>
</evidence>
<proteinExistence type="predicted"/>
<keyword evidence="3" id="KW-1185">Reference proteome</keyword>
<feature type="region of interest" description="Disordered" evidence="1">
    <location>
        <begin position="132"/>
        <end position="155"/>
    </location>
</feature>
<feature type="compositionally biased region" description="Low complexity" evidence="1">
    <location>
        <begin position="143"/>
        <end position="155"/>
    </location>
</feature>
<dbReference type="EMBL" id="BQNB010011896">
    <property type="protein sequence ID" value="GJS96572.1"/>
    <property type="molecule type" value="Genomic_DNA"/>
</dbReference>
<organism evidence="2 3">
    <name type="scientific">Tanacetum coccineum</name>
    <dbReference type="NCBI Taxonomy" id="301880"/>
    <lineage>
        <taxon>Eukaryota</taxon>
        <taxon>Viridiplantae</taxon>
        <taxon>Streptophyta</taxon>
        <taxon>Embryophyta</taxon>
        <taxon>Tracheophyta</taxon>
        <taxon>Spermatophyta</taxon>
        <taxon>Magnoliopsida</taxon>
        <taxon>eudicotyledons</taxon>
        <taxon>Gunneridae</taxon>
        <taxon>Pentapetalae</taxon>
        <taxon>asterids</taxon>
        <taxon>campanulids</taxon>
        <taxon>Asterales</taxon>
        <taxon>Asteraceae</taxon>
        <taxon>Asteroideae</taxon>
        <taxon>Anthemideae</taxon>
        <taxon>Anthemidinae</taxon>
        <taxon>Tanacetum</taxon>
    </lineage>
</organism>
<evidence type="ECO:0000256" key="1">
    <source>
        <dbReference type="SAM" id="MobiDB-lite"/>
    </source>
</evidence>
<sequence>MTLKHGVLYLILGKPFLRTARALIDVYREELILRDGDERLILNMKHGTSSYSNKHQRESINMIDIYNISYKDYLEDLFANEKITNHLSGNPTFSSEPDTLTSDLTSPEVKDDIFDPEGDIVLIEKLLNLDSTKDLPPSPNVNPLSGSTTSSYPSLTTSEISDYSLEEFADELALIESFPSGNDNMTPEDVIREIEYLLNRDPLAENSPNNDLIYTIPEMFTDEHTLDYSSLPRYDDANDDLLTDSDEWGKIFYDDPFDSKENKIKVSKLLVDELDSTGSSSFLPHFLECDSVLYEDFSEVDTLTSTDNEDKVFNPGILVHENLYEVTNRVTPDKNVKKISSSNASLILEDYNPPLSDHELPFHIEIPGSGTLLSFSSENEEKVFNPGILISKGVHSLLPELSHRDSKAFKVINIFESPMEIFPCSYGEDIRVLDVPCEFYLWSPWCCDDIHDVCLGISAIGGGVTDWYRAFGYSEVVMFSPTHKKSRWGTIFPTRLEQYKEPLVEPKEIG</sequence>
<reference evidence="2" key="1">
    <citation type="journal article" date="2022" name="Int. J. Mol. Sci.">
        <title>Draft Genome of Tanacetum Coccineum: Genomic Comparison of Closely Related Tanacetum-Family Plants.</title>
        <authorList>
            <person name="Yamashiro T."/>
            <person name="Shiraishi A."/>
            <person name="Nakayama K."/>
            <person name="Satake H."/>
        </authorList>
    </citation>
    <scope>NUCLEOTIDE SEQUENCE</scope>
</reference>
<comment type="caution">
    <text evidence="2">The sequence shown here is derived from an EMBL/GenBank/DDBJ whole genome shotgun (WGS) entry which is preliminary data.</text>
</comment>
<gene>
    <name evidence="2" type="ORF">Tco_0803540</name>
</gene>
<protein>
    <recommendedName>
        <fullName evidence="4">Reverse transcriptase domain-containing protein</fullName>
    </recommendedName>
</protein>
<reference evidence="2" key="2">
    <citation type="submission" date="2022-01" db="EMBL/GenBank/DDBJ databases">
        <authorList>
            <person name="Yamashiro T."/>
            <person name="Shiraishi A."/>
            <person name="Satake H."/>
            <person name="Nakayama K."/>
        </authorList>
    </citation>
    <scope>NUCLEOTIDE SEQUENCE</scope>
</reference>
<name>A0ABQ5A2T0_9ASTR</name>
<evidence type="ECO:0000313" key="3">
    <source>
        <dbReference type="Proteomes" id="UP001151760"/>
    </source>
</evidence>
<dbReference type="Proteomes" id="UP001151760">
    <property type="component" value="Unassembled WGS sequence"/>
</dbReference>
<evidence type="ECO:0008006" key="4">
    <source>
        <dbReference type="Google" id="ProtNLM"/>
    </source>
</evidence>